<dbReference type="Proteomes" id="UP000193749">
    <property type="component" value="Unassembled WGS sequence"/>
</dbReference>
<name>A0A1X1EMV7_PANCY</name>
<reference evidence="8 9" key="1">
    <citation type="journal article" date="2017" name="Antonie Van Leeuwenhoek">
        <title>Phylogenomic resolution of the bacterial genus Pantoea and its relationship with Erwinia and Tatumella.</title>
        <authorList>
            <person name="Palmer M."/>
            <person name="Steenkamp E.T."/>
            <person name="Coetzee M.P."/>
            <person name="Chan W.Y."/>
            <person name="van Zyl E."/>
            <person name="De Maayer P."/>
            <person name="Coutinho T.A."/>
            <person name="Blom J."/>
            <person name="Smits T.H."/>
            <person name="Duffy B."/>
            <person name="Venter S.N."/>
        </authorList>
    </citation>
    <scope>NUCLEOTIDE SEQUENCE [LARGE SCALE GENOMIC DNA]</scope>
    <source>
        <strain evidence="8 9">LMG 2657</strain>
    </source>
</reference>
<keyword evidence="4" id="KW-0843">Virulence</keyword>
<sequence>MIASTADAANNTFSTGTLGWDSIGNHAEYHASSASFGFSGSFDSTQKPGEQSTASALPALVNMSGSASGTTRSAVADGTITVRYTQNQTQDVAGLSRDTDSANGHIDKIFDKEKVENQMAFAQGVQELSGKVAGDVSAYKLDAAEKEVSDRLLKENPNYATLSQAELHDKVLADPAYKVVAADWGTGGTYSMVASAVAGALGGLSAGNIGAAASGAMAPYIANEIKQKTTTYYADGTKDVNVVANTMAHAVAGAVLAQLAGNSAAAGAAGAAGGELIARAIVKSMYPGQDPANLTESQKQTVSALSQIAAGLAGGLASGSTLGAGTGAVAGKNAVENNYLSSSEKSLQTYLNLKQNLTPEEKQERDALNRKDAETSQALINACLGGADSACTAARQDALDKQATYQNPKEAQAGFQQIQALLDGTSPEARQTQQLYNGMVASYVRMGMSEEAAKTAVGYQLGAIYISGGLTGIGSGKAIDTGLMPGVKASASPSSAEETAGSIKNVNPGNPASALPINSTKGVPLSVLEQQYGSKFQYVSSSDMITQQMDSAGSGARGIVFGSYGAGQPGHVFNVVNQNGTVRYLDGQTGKPADLSQFQSFQLLRTN</sequence>
<dbReference type="InterPro" id="IPR028908">
    <property type="entry name" value="Tox-PL_dom"/>
</dbReference>
<dbReference type="InterPro" id="IPR006914">
    <property type="entry name" value="VENN_dom"/>
</dbReference>
<dbReference type="EMBL" id="MLJI01000002">
    <property type="protein sequence ID" value="ORM90229.1"/>
    <property type="molecule type" value="Genomic_DNA"/>
</dbReference>
<dbReference type="Pfam" id="PF15644">
    <property type="entry name" value="Gln_amidase"/>
    <property type="match status" value="1"/>
</dbReference>
<evidence type="ECO:0000256" key="3">
    <source>
        <dbReference type="ARBA" id="ARBA00022913"/>
    </source>
</evidence>
<evidence type="ECO:0000313" key="8">
    <source>
        <dbReference type="EMBL" id="ORM90229.1"/>
    </source>
</evidence>
<dbReference type="GO" id="GO:0090729">
    <property type="term" value="F:toxin activity"/>
    <property type="evidence" value="ECO:0007669"/>
    <property type="project" value="UniProtKB-KW"/>
</dbReference>
<dbReference type="RefSeq" id="WP_084879997.1">
    <property type="nucleotide sequence ID" value="NZ_JAGGMY010000002.1"/>
</dbReference>
<dbReference type="STRING" id="55209.HA50_27230"/>
<comment type="caution">
    <text evidence="8">The sequence shown here is derived from an EMBL/GenBank/DDBJ whole genome shotgun (WGS) entry which is preliminary data.</text>
</comment>
<evidence type="ECO:0000259" key="7">
    <source>
        <dbReference type="Pfam" id="PF21726"/>
    </source>
</evidence>
<proteinExistence type="predicted"/>
<dbReference type="Pfam" id="PF21726">
    <property type="entry name" value="DUF6862"/>
    <property type="match status" value="1"/>
</dbReference>
<organism evidence="8 9">
    <name type="scientific">Pantoea cypripedii</name>
    <name type="common">Pectobacterium cypripedii</name>
    <name type="synonym">Erwinia cypripedii</name>
    <dbReference type="NCBI Taxonomy" id="55209"/>
    <lineage>
        <taxon>Bacteria</taxon>
        <taxon>Pseudomonadati</taxon>
        <taxon>Pseudomonadota</taxon>
        <taxon>Gammaproteobacteria</taxon>
        <taxon>Enterobacterales</taxon>
        <taxon>Erwiniaceae</taxon>
        <taxon>Pantoea</taxon>
    </lineage>
</organism>
<evidence type="ECO:0000256" key="1">
    <source>
        <dbReference type="ARBA" id="ARBA00004219"/>
    </source>
</evidence>
<feature type="domain" description="DUF6862" evidence="7">
    <location>
        <begin position="357"/>
        <end position="407"/>
    </location>
</feature>
<gene>
    <name evidence="8" type="ORF">HA50_27230</name>
</gene>
<evidence type="ECO:0000313" key="9">
    <source>
        <dbReference type="Proteomes" id="UP000193749"/>
    </source>
</evidence>
<evidence type="ECO:0000256" key="2">
    <source>
        <dbReference type="ARBA" id="ARBA00022656"/>
    </source>
</evidence>
<feature type="domain" description="VENN motif-containing" evidence="5">
    <location>
        <begin position="292"/>
        <end position="341"/>
    </location>
</feature>
<comment type="subcellular location">
    <subcellularLocation>
        <location evidence="1">Target cell</location>
        <location evidence="1">Target cell cytoplasm</location>
    </subcellularLocation>
</comment>
<evidence type="ECO:0000259" key="6">
    <source>
        <dbReference type="Pfam" id="PF15644"/>
    </source>
</evidence>
<evidence type="ECO:0000256" key="4">
    <source>
        <dbReference type="ARBA" id="ARBA00023026"/>
    </source>
</evidence>
<dbReference type="AlphaFoldDB" id="A0A1X1EMV7"/>
<dbReference type="Pfam" id="PF04829">
    <property type="entry name" value="PT-VENN"/>
    <property type="match status" value="1"/>
</dbReference>
<keyword evidence="3" id="KW-1266">Target cell cytoplasm</keyword>
<evidence type="ECO:0000259" key="5">
    <source>
        <dbReference type="Pfam" id="PF04829"/>
    </source>
</evidence>
<keyword evidence="9" id="KW-1185">Reference proteome</keyword>
<dbReference type="InterPro" id="IPR049271">
    <property type="entry name" value="DUF6862"/>
</dbReference>
<keyword evidence="2" id="KW-0800">Toxin</keyword>
<feature type="domain" description="Tox-PL" evidence="6">
    <location>
        <begin position="508"/>
        <end position="591"/>
    </location>
</feature>
<protein>
    <submittedName>
        <fullName evidence="8">Uncharacterized protein</fullName>
    </submittedName>
</protein>
<accession>A0A1X1EMV7</accession>